<dbReference type="RefSeq" id="YP_223909.1">
    <property type="nucleotide sequence ID" value="NC_006936.1"/>
</dbReference>
<evidence type="ECO:0000313" key="3">
    <source>
        <dbReference type="Proteomes" id="UP000000990"/>
    </source>
</evidence>
<dbReference type="InterPro" id="IPR011604">
    <property type="entry name" value="PDDEXK-like_dom_sf"/>
</dbReference>
<dbReference type="KEGG" id="vg:5075528"/>
<feature type="domain" description="Putative exodeoxyribonuclease 8 PDDEXK-like" evidence="1">
    <location>
        <begin position="11"/>
        <end position="216"/>
    </location>
</feature>
<proteinExistence type="predicted"/>
<reference evidence="2 3" key="1">
    <citation type="journal article" date="2003" name="Int. J. Food Microbiol.">
        <title>Isolation and characterization of a Lactobacillus plantarum bacteriophage, phiJL-1, from a cucumber fermentation.</title>
        <authorList>
            <person name="Lu Z."/>
            <person name="Breidt F."/>
            <person name="Fleming H.P."/>
            <person name="Altermann E."/>
            <person name="Klaenhammer T.R."/>
        </authorList>
    </citation>
    <scope>NUCLEOTIDE SEQUENCE [LARGE SCALE GENOMIC DNA]</scope>
</reference>
<dbReference type="Proteomes" id="UP000000990">
    <property type="component" value="Segment"/>
</dbReference>
<dbReference type="Gene3D" id="3.90.320.10">
    <property type="match status" value="1"/>
</dbReference>
<dbReference type="GeneID" id="5075528"/>
<dbReference type="EMBL" id="AY236756">
    <property type="protein sequence ID" value="AAP74536.1"/>
    <property type="molecule type" value="Genomic_DNA"/>
</dbReference>
<organism evidence="2 3">
    <name type="scientific">Lactobacillus phage phiJL-1</name>
    <dbReference type="NCBI Taxonomy" id="2892345"/>
    <lineage>
        <taxon>Viruses</taxon>
        <taxon>Duplodnaviria</taxon>
        <taxon>Heunggongvirae</taxon>
        <taxon>Uroviricota</taxon>
        <taxon>Caudoviricetes</taxon>
        <taxon>Coetzeevirus</taxon>
        <taxon>Coetzeevirus JL1</taxon>
    </lineage>
</organism>
<dbReference type="InterPro" id="IPR024432">
    <property type="entry name" value="Put_RecE_PDDEXK-like_dom"/>
</dbReference>
<name>Q597T5_9CAUD</name>
<accession>Q597T5</accession>
<dbReference type="Pfam" id="PF12684">
    <property type="entry name" value="DUF3799"/>
    <property type="match status" value="1"/>
</dbReference>
<reference evidence="2 3" key="2">
    <citation type="journal article" date="2005" name="Gene">
        <title>Sequence analysis of the Lactobacillus plantarum bacteriophage PhiJL-1.</title>
        <authorList>
            <person name="Lu Z."/>
            <person name="Altermann E."/>
            <person name="Breidt F."/>
            <person name="Predki P."/>
            <person name="Fleming H.P."/>
            <person name="Klaenhammer T.R."/>
        </authorList>
    </citation>
    <scope>NUCLEOTIDE SEQUENCE</scope>
</reference>
<keyword evidence="3" id="KW-1185">Reference proteome</keyword>
<protein>
    <recommendedName>
        <fullName evidence="1">Putative exodeoxyribonuclease 8 PDDEXK-like domain-containing protein</fullName>
    </recommendedName>
</protein>
<sequence length="246" mass="28389">MSKYSFTRISRYLDNEARAYAHYVLNDPTAYDTKPNDALVYGKIAHAELAGEEPELTEDEKKSVYRRGIEEAGVKFAFKTLNSSIELAKHIRSSIIHGDFKTEQNAYNGLFEGRFDLISDDAILDYKFVTVKNFDKVWGPNGYDDWIYSTHYLTQALIYLNMADREHYYIVAIDKGSLNYRVYDVANVKYSQDMIESLQTEVNRIEDIESGIIKPVFKNDLSDWSIKKMRSQPIDIVVPDTFAVNL</sequence>
<evidence type="ECO:0000259" key="1">
    <source>
        <dbReference type="Pfam" id="PF12684"/>
    </source>
</evidence>
<evidence type="ECO:0000313" key="2">
    <source>
        <dbReference type="EMBL" id="AAP74536.1"/>
    </source>
</evidence>